<feature type="transmembrane region" description="Helical" evidence="2">
    <location>
        <begin position="57"/>
        <end position="79"/>
    </location>
</feature>
<evidence type="ECO:0000313" key="4">
    <source>
        <dbReference type="Proteomes" id="UP000282876"/>
    </source>
</evidence>
<feature type="transmembrane region" description="Helical" evidence="2">
    <location>
        <begin position="237"/>
        <end position="262"/>
    </location>
</feature>
<dbReference type="VEuPathDB" id="MicrosporidiaDB:TUBRATIS_16120"/>
<keyword evidence="2" id="KW-0472">Membrane</keyword>
<comment type="caution">
    <text evidence="3">The sequence shown here is derived from an EMBL/GenBank/DDBJ whole genome shotgun (WGS) entry which is preliminary data.</text>
</comment>
<evidence type="ECO:0000313" key="3">
    <source>
        <dbReference type="EMBL" id="RVD91917.1"/>
    </source>
</evidence>
<feature type="transmembrane region" description="Helical" evidence="2">
    <location>
        <begin position="139"/>
        <end position="159"/>
    </location>
</feature>
<feature type="region of interest" description="Disordered" evidence="1">
    <location>
        <begin position="1"/>
        <end position="26"/>
    </location>
</feature>
<feature type="transmembrane region" description="Helical" evidence="2">
    <location>
        <begin position="207"/>
        <end position="225"/>
    </location>
</feature>
<feature type="transmembrane region" description="Helical" evidence="2">
    <location>
        <begin position="100"/>
        <end position="119"/>
    </location>
</feature>
<protein>
    <submittedName>
        <fullName evidence="3">Uncharacterized protein</fullName>
    </submittedName>
</protein>
<feature type="transmembrane region" description="Helical" evidence="2">
    <location>
        <begin position="180"/>
        <end position="201"/>
    </location>
</feature>
<reference evidence="3 4" key="1">
    <citation type="submission" date="2018-10" db="EMBL/GenBank/DDBJ databases">
        <title>Draft genome sequence of the microsporidian Tubulinosema ratisbonensis.</title>
        <authorList>
            <person name="Polonais V."/>
            <person name="Peyretaillade E."/>
            <person name="Niehus S."/>
            <person name="Wawrzyniak I."/>
            <person name="Franchet A."/>
            <person name="Gaspin C."/>
            <person name="Reichstadt M."/>
            <person name="Belser C."/>
            <person name="Labadie K."/>
            <person name="Delbac F."/>
            <person name="Ferrandon D."/>
        </authorList>
    </citation>
    <scope>NUCLEOTIDE SEQUENCE [LARGE SCALE GENOMIC DNA]</scope>
    <source>
        <strain evidence="3 4">Franzen</strain>
    </source>
</reference>
<dbReference type="EMBL" id="RCSS01000370">
    <property type="protein sequence ID" value="RVD91917.1"/>
    <property type="molecule type" value="Genomic_DNA"/>
</dbReference>
<organism evidence="3 4">
    <name type="scientific">Tubulinosema ratisbonensis</name>
    <dbReference type="NCBI Taxonomy" id="291195"/>
    <lineage>
        <taxon>Eukaryota</taxon>
        <taxon>Fungi</taxon>
        <taxon>Fungi incertae sedis</taxon>
        <taxon>Microsporidia</taxon>
        <taxon>Tubulinosematoidea</taxon>
        <taxon>Tubulinosematidae</taxon>
        <taxon>Tubulinosema</taxon>
    </lineage>
</organism>
<keyword evidence="2" id="KW-1133">Transmembrane helix</keyword>
<name>A0A437ALF6_9MICR</name>
<sequence>MVKETKLEQNENNKQNEKKTPSKSSGKDVHNRIIFYIFMINESFLCLLLSYTLLRTYQLISCTLFAVLYITFKISNHLLCYKIFRKLLKVTIILIRIRYFIDDFLMLCYFLVFLSVNFIYTNKILKYCLHKLELEVLTIFFIGVLTILFTIFLLSKILFNYIKDSYCGHLFNAKEIFKILIWRIRILFSIYISLFILIIFFLRKTYFIFYILVSLILVLIATGIVHKFIYEILDFDLSYFVSILVSFLFELVAIFMFIITVFNEFILATNEVDKVCYFYLFDKKAYIDEKVWAHDIINKYF</sequence>
<feature type="transmembrane region" description="Helical" evidence="2">
    <location>
        <begin position="33"/>
        <end position="51"/>
    </location>
</feature>
<dbReference type="AlphaFoldDB" id="A0A437ALF6"/>
<dbReference type="Proteomes" id="UP000282876">
    <property type="component" value="Unassembled WGS sequence"/>
</dbReference>
<keyword evidence="4" id="KW-1185">Reference proteome</keyword>
<evidence type="ECO:0000256" key="2">
    <source>
        <dbReference type="SAM" id="Phobius"/>
    </source>
</evidence>
<accession>A0A437ALF6</accession>
<keyword evidence="2" id="KW-0812">Transmembrane</keyword>
<evidence type="ECO:0000256" key="1">
    <source>
        <dbReference type="SAM" id="MobiDB-lite"/>
    </source>
</evidence>
<gene>
    <name evidence="3" type="ORF">TUBRATIS_16120</name>
</gene>
<proteinExistence type="predicted"/>